<proteinExistence type="predicted"/>
<keyword evidence="2" id="KW-1185">Reference proteome</keyword>
<dbReference type="Proteomes" id="UP000831485">
    <property type="component" value="Chromosome"/>
</dbReference>
<evidence type="ECO:0000313" key="2">
    <source>
        <dbReference type="Proteomes" id="UP000831485"/>
    </source>
</evidence>
<reference evidence="1" key="1">
    <citation type="submission" date="2022-04" db="EMBL/GenBank/DDBJ databases">
        <authorList>
            <person name="Liu G."/>
        </authorList>
    </citation>
    <scope>NUCLEOTIDE SEQUENCE</scope>
    <source>
        <strain evidence="1">RG22</strain>
    </source>
</reference>
<dbReference type="RefSeq" id="WP_183349059.1">
    <property type="nucleotide sequence ID" value="NZ_BLXY01000007.1"/>
</dbReference>
<dbReference type="EMBL" id="CP096574">
    <property type="protein sequence ID" value="UPU37310.1"/>
    <property type="molecule type" value="Genomic_DNA"/>
</dbReference>
<organism evidence="1 2">
    <name type="scientific">Geomonas paludis</name>
    <dbReference type="NCBI Taxonomy" id="2740185"/>
    <lineage>
        <taxon>Bacteria</taxon>
        <taxon>Pseudomonadati</taxon>
        <taxon>Thermodesulfobacteriota</taxon>
        <taxon>Desulfuromonadia</taxon>
        <taxon>Geobacterales</taxon>
        <taxon>Geobacteraceae</taxon>
        <taxon>Geomonas</taxon>
    </lineage>
</organism>
<accession>A0ABY4LH37</accession>
<protein>
    <submittedName>
        <fullName evidence="1">Uncharacterized protein</fullName>
    </submittedName>
</protein>
<name>A0ABY4LH37_9BACT</name>
<gene>
    <name evidence="1" type="ORF">M1B72_06285</name>
</gene>
<sequence length="54" mass="6026">MKSRPRLRAKGQIKIEIKIKTKVTVEEKQMGEVEIAARIVTGLSSILIFISACL</sequence>
<evidence type="ECO:0000313" key="1">
    <source>
        <dbReference type="EMBL" id="UPU37310.1"/>
    </source>
</evidence>